<dbReference type="GO" id="GO:0004556">
    <property type="term" value="F:alpha-amylase activity"/>
    <property type="evidence" value="ECO:0007669"/>
    <property type="project" value="UniProtKB-EC"/>
</dbReference>
<sequence length="107" mass="11886">MPLSPTCSNINLARCTCKAMKITKTLGQHWTDWKPGPGQTWHSFNDYINFSDKSAWEKWVGAKRGSATDIGDYDNPGFDDLTMSLAFLPDLKTESTTPSGLPEFLSP</sequence>
<evidence type="ECO:0000313" key="2">
    <source>
        <dbReference type="Proteomes" id="UP000401081"/>
    </source>
</evidence>
<dbReference type="Proteomes" id="UP000401081">
    <property type="component" value="Unassembled WGS sequence"/>
</dbReference>
<dbReference type="EC" id="3.2.1.1" evidence="1"/>
<keyword evidence="2" id="KW-1185">Reference proteome</keyword>
<accession>A0A485AMH6</accession>
<protein>
    <submittedName>
        <fullName evidence="1">Alpha-amylase</fullName>
        <ecNumber evidence="1">3.2.1.1</ecNumber>
    </submittedName>
</protein>
<keyword evidence="1" id="KW-0326">Glycosidase</keyword>
<gene>
    <name evidence="1" type="primary">malS_2</name>
    <name evidence="1" type="ORF">NCTC12993_02004</name>
</gene>
<dbReference type="AlphaFoldDB" id="A0A485AMH6"/>
<proteinExistence type="predicted"/>
<reference evidence="1 2" key="1">
    <citation type="submission" date="2019-03" db="EMBL/GenBank/DDBJ databases">
        <authorList>
            <consortium name="Pathogen Informatics"/>
        </authorList>
    </citation>
    <scope>NUCLEOTIDE SEQUENCE [LARGE SCALE GENOMIC DNA]</scope>
    <source>
        <strain evidence="1 2">NCTC12993</strain>
    </source>
</reference>
<name>A0A485AMH6_KLUCR</name>
<evidence type="ECO:0000313" key="1">
    <source>
        <dbReference type="EMBL" id="VFS61661.1"/>
    </source>
</evidence>
<keyword evidence="1" id="KW-0378">Hydrolase</keyword>
<organism evidence="1 2">
    <name type="scientific">Kluyvera cryocrescens</name>
    <name type="common">Kluyvera citrophila</name>
    <dbReference type="NCBI Taxonomy" id="580"/>
    <lineage>
        <taxon>Bacteria</taxon>
        <taxon>Pseudomonadati</taxon>
        <taxon>Pseudomonadota</taxon>
        <taxon>Gammaproteobacteria</taxon>
        <taxon>Enterobacterales</taxon>
        <taxon>Enterobacteriaceae</taxon>
        <taxon>Kluyvera</taxon>
    </lineage>
</organism>
<dbReference type="EMBL" id="CAADJD010000015">
    <property type="protein sequence ID" value="VFS61661.1"/>
    <property type="molecule type" value="Genomic_DNA"/>
</dbReference>